<accession>A0A4Q0XQE5</accession>
<sequence>MGFMKEVSMMMDEGFNMEDAVKHVEEGREIHRTTLYSRIQNILEQSDGFINIKTLKEELNNYKYHNPNIETNKILLEILKYPSNFYYIDGLIIDTKEEVFQKIKKYHDYIKNLLSPYFNKSDIQYIVSFLFFYKRLNEYENRQLDDIKLTTFMLEIDRKNVLIENIKQFHNYYNFEINLVDDFINYIQNFKIEILEEIFYMLEQLDTTKYNQVEFGKIYEYLIDKDIEHNFTNKSMQQLMLKFFELGDNSTVLNPFGGLGGLVIESILNNSNINLEYSEINKRTLQLGFMSIYMYGHFNIKFNHEDSFLSYQDNQKYDYLITELPLARKFTQNESYSSSVNNIKFNNPIGNIKSKESILYYMIYTLSKINSSGKAIFNVPTGFLFYTSTDYIKVRKYLIENDLIEAIVNLPSGTMYHSGINTSLLLINFNKNEKNKIKIINAQLLYEAKTRNREIVNESILDIDTIMDSYYDETKDSFFIDIEKISKKDYRLDSNIFQKEIFELHHALEDGKAKYLKDLAVIKKGKNFNKYKLSNQGEFPIVKIQNLHNDVLDFYINKNDTFDMLQDVSSRDVICEECILIASVGEQIKPTIYRPTSKLPNIFITTNIIALVPKDDTVSIEYLYYQMYSKIVTEQIKNLTSGSIRTFLTISSISELVIPYVELEEQTNFIDTQKANIIALQRAEFETKLKLIGYKEEVESKESDIVRTLTHQLRAILSTINMDVDILKTIMDSQDVGSLKNKNLIIPEDTDFARPIDYTLDEISNKIKANSKKLHDSLNIVDKVMRFKLDNNDFENVDLYDFFTKYIESKKTENGNNFTINVKGKSVYVDFNKASFVELLDQLISNARKHAFKDSNNDYKIDFNIRENKSKEIVTIEYFNNGQKFNVSKEDYIGAFKKGQSSDGSGIGGNFIYRIIKAHNGDLFIDTKNDTGFKFKVEIPLKHNGEI</sequence>
<keyword evidence="8" id="KW-0238">DNA-binding</keyword>
<dbReference type="Pfam" id="PF02384">
    <property type="entry name" value="N6_Mtase"/>
    <property type="match status" value="1"/>
</dbReference>
<dbReference type="InterPro" id="IPR003356">
    <property type="entry name" value="DNA_methylase_A-5"/>
</dbReference>
<dbReference type="AlphaFoldDB" id="A0A4Q0XQE5"/>
<comment type="catalytic activity">
    <reaction evidence="9">
        <text>a 2'-deoxyadenosine in DNA + S-adenosyl-L-methionine = an N(6)-methyl-2'-deoxyadenosine in DNA + S-adenosyl-L-homocysteine + H(+)</text>
        <dbReference type="Rhea" id="RHEA:15197"/>
        <dbReference type="Rhea" id="RHEA-COMP:12418"/>
        <dbReference type="Rhea" id="RHEA-COMP:12419"/>
        <dbReference type="ChEBI" id="CHEBI:15378"/>
        <dbReference type="ChEBI" id="CHEBI:57856"/>
        <dbReference type="ChEBI" id="CHEBI:59789"/>
        <dbReference type="ChEBI" id="CHEBI:90615"/>
        <dbReference type="ChEBI" id="CHEBI:90616"/>
        <dbReference type="EC" id="2.1.1.72"/>
    </reaction>
</comment>
<dbReference type="GO" id="GO:0003677">
    <property type="term" value="F:DNA binding"/>
    <property type="evidence" value="ECO:0007669"/>
    <property type="project" value="UniProtKB-KW"/>
</dbReference>
<dbReference type="SUPFAM" id="SSF116734">
    <property type="entry name" value="DNA methylase specificity domain"/>
    <property type="match status" value="1"/>
</dbReference>
<dbReference type="Gene3D" id="3.90.220.20">
    <property type="entry name" value="DNA methylase specificity domains"/>
    <property type="match status" value="1"/>
</dbReference>
<dbReference type="InterPro" id="IPR036890">
    <property type="entry name" value="HATPase_C_sf"/>
</dbReference>
<evidence type="ECO:0000313" key="12">
    <source>
        <dbReference type="Proteomes" id="UP000290657"/>
    </source>
</evidence>
<evidence type="ECO:0000256" key="8">
    <source>
        <dbReference type="ARBA" id="ARBA00023125"/>
    </source>
</evidence>
<dbReference type="Proteomes" id="UP000290657">
    <property type="component" value="Unassembled WGS sequence"/>
</dbReference>
<dbReference type="EMBL" id="PDKN01000008">
    <property type="protein sequence ID" value="RXJ55243.1"/>
    <property type="molecule type" value="Genomic_DNA"/>
</dbReference>
<reference evidence="11 12" key="1">
    <citation type="submission" date="2017-10" db="EMBL/GenBank/DDBJ databases">
        <title>Genomics of the genus Arcobacter.</title>
        <authorList>
            <person name="Perez-Cataluna A."/>
            <person name="Figueras M.J."/>
        </authorList>
    </citation>
    <scope>NUCLEOTIDE SEQUENCE [LARGE SCALE GENOMIC DNA]</scope>
    <source>
        <strain evidence="11 12">CECT 8987</strain>
    </source>
</reference>
<dbReference type="Pfam" id="PF01420">
    <property type="entry name" value="Methylase_S"/>
    <property type="match status" value="1"/>
</dbReference>
<keyword evidence="5" id="KW-0808">Transferase</keyword>
<name>A0A4Q0XQE5_9BACT</name>
<evidence type="ECO:0000313" key="11">
    <source>
        <dbReference type="EMBL" id="RXJ55243.1"/>
    </source>
</evidence>
<keyword evidence="6" id="KW-0949">S-adenosyl-L-methionine</keyword>
<keyword evidence="4" id="KW-0489">Methyltransferase</keyword>
<dbReference type="SUPFAM" id="SSF55874">
    <property type="entry name" value="ATPase domain of HSP90 chaperone/DNA topoisomerase II/histidine kinase"/>
    <property type="match status" value="1"/>
</dbReference>
<feature type="domain" description="Histidine kinase" evidence="10">
    <location>
        <begin position="708"/>
        <end position="943"/>
    </location>
</feature>
<dbReference type="Pfam" id="PF02518">
    <property type="entry name" value="HATPase_c"/>
    <property type="match status" value="1"/>
</dbReference>
<dbReference type="GO" id="GO:0009307">
    <property type="term" value="P:DNA restriction-modification system"/>
    <property type="evidence" value="ECO:0007669"/>
    <property type="project" value="UniProtKB-KW"/>
</dbReference>
<dbReference type="PANTHER" id="PTHR42933">
    <property type="entry name" value="SLR6095 PROTEIN"/>
    <property type="match status" value="1"/>
</dbReference>
<dbReference type="InterPro" id="IPR044946">
    <property type="entry name" value="Restrct_endonuc_typeI_TRD_sf"/>
</dbReference>
<evidence type="ECO:0000256" key="2">
    <source>
        <dbReference type="ARBA" id="ARBA00010923"/>
    </source>
</evidence>
<organism evidence="11 12">
    <name type="scientific">Candidatus Marinarcus aquaticus</name>
    <dbReference type="NCBI Taxonomy" id="2044504"/>
    <lineage>
        <taxon>Bacteria</taxon>
        <taxon>Pseudomonadati</taxon>
        <taxon>Campylobacterota</taxon>
        <taxon>Epsilonproteobacteria</taxon>
        <taxon>Campylobacterales</taxon>
        <taxon>Arcobacteraceae</taxon>
        <taxon>Candidatus Marinarcus</taxon>
    </lineage>
</organism>
<dbReference type="PROSITE" id="PS50109">
    <property type="entry name" value="HIS_KIN"/>
    <property type="match status" value="1"/>
</dbReference>
<dbReference type="GO" id="GO:0032259">
    <property type="term" value="P:methylation"/>
    <property type="evidence" value="ECO:0007669"/>
    <property type="project" value="UniProtKB-KW"/>
</dbReference>
<proteinExistence type="inferred from homology"/>
<evidence type="ECO:0000256" key="3">
    <source>
        <dbReference type="ARBA" id="ARBA00011900"/>
    </source>
</evidence>
<evidence type="ECO:0000256" key="1">
    <source>
        <dbReference type="ARBA" id="ARBA00006594"/>
    </source>
</evidence>
<dbReference type="InterPro" id="IPR003594">
    <property type="entry name" value="HATPase_dom"/>
</dbReference>
<evidence type="ECO:0000256" key="6">
    <source>
        <dbReference type="ARBA" id="ARBA00022691"/>
    </source>
</evidence>
<dbReference type="PANTHER" id="PTHR42933:SF3">
    <property type="entry name" value="TYPE I RESTRICTION ENZYME MJAVIII METHYLASE SUBUNIT"/>
    <property type="match status" value="1"/>
</dbReference>
<evidence type="ECO:0000259" key="10">
    <source>
        <dbReference type="PROSITE" id="PS50109"/>
    </source>
</evidence>
<dbReference type="SUPFAM" id="SSF53335">
    <property type="entry name" value="S-adenosyl-L-methionine-dependent methyltransferases"/>
    <property type="match status" value="1"/>
</dbReference>
<evidence type="ECO:0000256" key="9">
    <source>
        <dbReference type="ARBA" id="ARBA00047942"/>
    </source>
</evidence>
<dbReference type="EC" id="2.1.1.72" evidence="3"/>
<keyword evidence="7" id="KW-0680">Restriction system</keyword>
<keyword evidence="12" id="KW-1185">Reference proteome</keyword>
<dbReference type="OrthoDB" id="9761012at2"/>
<dbReference type="Gene3D" id="3.40.50.150">
    <property type="entry name" value="Vaccinia Virus protein VP39"/>
    <property type="match status" value="1"/>
</dbReference>
<dbReference type="InterPro" id="IPR000055">
    <property type="entry name" value="Restrct_endonuc_typeI_TRD"/>
</dbReference>
<evidence type="ECO:0000256" key="5">
    <source>
        <dbReference type="ARBA" id="ARBA00022679"/>
    </source>
</evidence>
<dbReference type="GO" id="GO:0008170">
    <property type="term" value="F:N-methyltransferase activity"/>
    <property type="evidence" value="ECO:0007669"/>
    <property type="project" value="InterPro"/>
</dbReference>
<evidence type="ECO:0000256" key="7">
    <source>
        <dbReference type="ARBA" id="ARBA00022747"/>
    </source>
</evidence>
<dbReference type="Gene3D" id="3.30.565.10">
    <property type="entry name" value="Histidine kinase-like ATPase, C-terminal domain"/>
    <property type="match status" value="1"/>
</dbReference>
<dbReference type="InterPro" id="IPR029063">
    <property type="entry name" value="SAM-dependent_MTases_sf"/>
</dbReference>
<dbReference type="InterPro" id="IPR005467">
    <property type="entry name" value="His_kinase_dom"/>
</dbReference>
<dbReference type="CDD" id="cd16961">
    <property type="entry name" value="RMtype1_S_TRD-CR_like"/>
    <property type="match status" value="1"/>
</dbReference>
<dbReference type="GO" id="GO:0009007">
    <property type="term" value="F:site-specific DNA-methyltransferase (adenine-specific) activity"/>
    <property type="evidence" value="ECO:0007669"/>
    <property type="project" value="UniProtKB-EC"/>
</dbReference>
<comment type="similarity">
    <text evidence="1">Belongs to the N(4)/N(6)-methyltransferase family.</text>
</comment>
<protein>
    <recommendedName>
        <fullName evidence="3">site-specific DNA-methyltransferase (adenine-specific)</fullName>
        <ecNumber evidence="3">2.1.1.72</ecNumber>
    </recommendedName>
</protein>
<dbReference type="InterPro" id="IPR051537">
    <property type="entry name" value="DNA_Adenine_Mtase"/>
</dbReference>
<gene>
    <name evidence="11" type="ORF">CRV04_10405</name>
</gene>
<comment type="similarity">
    <text evidence="2">Belongs to the type-I restriction system S methylase family.</text>
</comment>
<evidence type="ECO:0000256" key="4">
    <source>
        <dbReference type="ARBA" id="ARBA00022603"/>
    </source>
</evidence>
<comment type="caution">
    <text evidence="11">The sequence shown here is derived from an EMBL/GenBank/DDBJ whole genome shotgun (WGS) entry which is preliminary data.</text>
</comment>